<keyword evidence="2" id="KW-0808">Transferase</keyword>
<feature type="region of interest" description="Disordered" evidence="4">
    <location>
        <begin position="1"/>
        <end position="23"/>
    </location>
</feature>
<keyword evidence="3" id="KW-0949">S-adenosyl-L-methionine</keyword>
<comment type="caution">
    <text evidence="6">The sequence shown here is derived from an EMBL/GenBank/DDBJ whole genome shotgun (WGS) entry which is preliminary data.</text>
</comment>
<dbReference type="InterPro" id="IPR023576">
    <property type="entry name" value="UbiE/COQ5_MeTrFase_CS"/>
</dbReference>
<evidence type="ECO:0000256" key="2">
    <source>
        <dbReference type="ARBA" id="ARBA00022679"/>
    </source>
</evidence>
<dbReference type="InterPro" id="IPR006121">
    <property type="entry name" value="HMA_dom"/>
</dbReference>
<sequence>MSRATDNTQSGDTSDGRSRTLQLTVPEMDCPSCAGKVTKSVEKLDGIEELDPQPTTGALTVTFDPLNTDEEMVLDRVEKAGYDVQRPTEEATPRKQGFVPALGYRILTPLYDPILHITLREKKWKSATVERLSLEDGEVLDLGCGTGTLTVEIAQHYPDTAVHGIDIDPAMLAIARDKIMKDYQHVQLVRGTVTDLPYPDDHFDSVISSLVFHHLTTDQKLVTMSEVQRVLRPGGEFHLIDWGRPASRLQRASFYIIQLLDGFDTTSDNIDGKHPVFLDQSGFKEETNPEIVRTPLGTIRIHRVTKP</sequence>
<accession>A0ABD5QJ14</accession>
<dbReference type="InterPro" id="IPR036163">
    <property type="entry name" value="HMA_dom_sf"/>
</dbReference>
<dbReference type="AlphaFoldDB" id="A0ABD5QJ14"/>
<reference evidence="6 7" key="1">
    <citation type="journal article" date="2019" name="Int. J. Syst. Evol. Microbiol.">
        <title>The Global Catalogue of Microorganisms (GCM) 10K type strain sequencing project: providing services to taxonomists for standard genome sequencing and annotation.</title>
        <authorList>
            <consortium name="The Broad Institute Genomics Platform"/>
            <consortium name="The Broad Institute Genome Sequencing Center for Infectious Disease"/>
            <person name="Wu L."/>
            <person name="Ma J."/>
        </authorList>
    </citation>
    <scope>NUCLEOTIDE SEQUENCE [LARGE SCALE GENOMIC DNA]</scope>
    <source>
        <strain evidence="6 7">CGMCC 1.15824</strain>
    </source>
</reference>
<evidence type="ECO:0000259" key="5">
    <source>
        <dbReference type="PROSITE" id="PS50846"/>
    </source>
</evidence>
<dbReference type="Gene3D" id="3.40.50.150">
    <property type="entry name" value="Vaccinia Virus protein VP39"/>
    <property type="match status" value="1"/>
</dbReference>
<dbReference type="PROSITE" id="PS01184">
    <property type="entry name" value="UBIE_2"/>
    <property type="match status" value="1"/>
</dbReference>
<name>A0ABD5QJ14_9EURY</name>
<dbReference type="PANTHER" id="PTHR43591">
    <property type="entry name" value="METHYLTRANSFERASE"/>
    <property type="match status" value="1"/>
</dbReference>
<dbReference type="GO" id="GO:0032259">
    <property type="term" value="P:methylation"/>
    <property type="evidence" value="ECO:0007669"/>
    <property type="project" value="UniProtKB-KW"/>
</dbReference>
<dbReference type="CDD" id="cd00371">
    <property type="entry name" value="HMA"/>
    <property type="match status" value="1"/>
</dbReference>
<dbReference type="SUPFAM" id="SSF53335">
    <property type="entry name" value="S-adenosyl-L-methionine-dependent methyltransferases"/>
    <property type="match status" value="1"/>
</dbReference>
<gene>
    <name evidence="6" type="ORF">ACFPFO_17885</name>
</gene>
<keyword evidence="7" id="KW-1185">Reference proteome</keyword>
<dbReference type="SUPFAM" id="SSF55008">
    <property type="entry name" value="HMA, heavy metal-associated domain"/>
    <property type="match status" value="1"/>
</dbReference>
<organism evidence="6 7">
    <name type="scientific">Saliphagus infecundisoli</name>
    <dbReference type="NCBI Taxonomy" id="1849069"/>
    <lineage>
        <taxon>Archaea</taxon>
        <taxon>Methanobacteriati</taxon>
        <taxon>Methanobacteriota</taxon>
        <taxon>Stenosarchaea group</taxon>
        <taxon>Halobacteria</taxon>
        <taxon>Halobacteriales</taxon>
        <taxon>Natrialbaceae</taxon>
        <taxon>Saliphagus</taxon>
    </lineage>
</organism>
<dbReference type="GO" id="GO:0008168">
    <property type="term" value="F:methyltransferase activity"/>
    <property type="evidence" value="ECO:0007669"/>
    <property type="project" value="UniProtKB-KW"/>
</dbReference>
<evidence type="ECO:0000313" key="7">
    <source>
        <dbReference type="Proteomes" id="UP001595925"/>
    </source>
</evidence>
<dbReference type="Pfam" id="PF00403">
    <property type="entry name" value="HMA"/>
    <property type="match status" value="1"/>
</dbReference>
<dbReference type="InterPro" id="IPR029063">
    <property type="entry name" value="SAM-dependent_MTases_sf"/>
</dbReference>
<keyword evidence="1 6" id="KW-0489">Methyltransferase</keyword>
<protein>
    <submittedName>
        <fullName evidence="6">Methyltransferase domain-containing protein</fullName>
    </submittedName>
</protein>
<dbReference type="InterPro" id="IPR041698">
    <property type="entry name" value="Methyltransf_25"/>
</dbReference>
<feature type="domain" description="HMA" evidence="5">
    <location>
        <begin position="19"/>
        <end position="85"/>
    </location>
</feature>
<dbReference type="EMBL" id="JBHSJG010000050">
    <property type="protein sequence ID" value="MFC4989595.1"/>
    <property type="molecule type" value="Genomic_DNA"/>
</dbReference>
<dbReference type="Gene3D" id="3.30.70.100">
    <property type="match status" value="1"/>
</dbReference>
<dbReference type="Pfam" id="PF13649">
    <property type="entry name" value="Methyltransf_25"/>
    <property type="match status" value="1"/>
</dbReference>
<evidence type="ECO:0000256" key="4">
    <source>
        <dbReference type="SAM" id="MobiDB-lite"/>
    </source>
</evidence>
<evidence type="ECO:0000313" key="6">
    <source>
        <dbReference type="EMBL" id="MFC4989595.1"/>
    </source>
</evidence>
<evidence type="ECO:0000256" key="3">
    <source>
        <dbReference type="ARBA" id="ARBA00022691"/>
    </source>
</evidence>
<dbReference type="PROSITE" id="PS50846">
    <property type="entry name" value="HMA_2"/>
    <property type="match status" value="1"/>
</dbReference>
<proteinExistence type="predicted"/>
<evidence type="ECO:0000256" key="1">
    <source>
        <dbReference type="ARBA" id="ARBA00022603"/>
    </source>
</evidence>
<dbReference type="RefSeq" id="WP_224829651.1">
    <property type="nucleotide sequence ID" value="NZ_JAIVEF010000023.1"/>
</dbReference>
<dbReference type="Proteomes" id="UP001595925">
    <property type="component" value="Unassembled WGS sequence"/>
</dbReference>
<dbReference type="CDD" id="cd02440">
    <property type="entry name" value="AdoMet_MTases"/>
    <property type="match status" value="1"/>
</dbReference>